<evidence type="ECO:0000256" key="1">
    <source>
        <dbReference type="SAM" id="MobiDB-lite"/>
    </source>
</evidence>
<protein>
    <submittedName>
        <fullName evidence="2">Uncharacterized protein</fullName>
    </submittedName>
</protein>
<dbReference type="AlphaFoldDB" id="A0A2G3A7V3"/>
<dbReference type="Gramene" id="PHT90307">
    <property type="protein sequence ID" value="PHT90307"/>
    <property type="gene ID" value="T459_05420"/>
</dbReference>
<keyword evidence="3" id="KW-1185">Reference proteome</keyword>
<dbReference type="EMBL" id="AYRZ02000002">
    <property type="protein sequence ID" value="PHT90307.1"/>
    <property type="molecule type" value="Genomic_DNA"/>
</dbReference>
<comment type="caution">
    <text evidence="2">The sequence shown here is derived from an EMBL/GenBank/DDBJ whole genome shotgun (WGS) entry which is preliminary data.</text>
</comment>
<reference evidence="2 3" key="2">
    <citation type="journal article" date="2017" name="Genome Biol.">
        <title>New reference genome sequences of hot pepper reveal the massive evolution of plant disease-resistance genes by retroduplication.</title>
        <authorList>
            <person name="Kim S."/>
            <person name="Park J."/>
            <person name="Yeom S.I."/>
            <person name="Kim Y.M."/>
            <person name="Seo E."/>
            <person name="Kim K.T."/>
            <person name="Kim M.S."/>
            <person name="Lee J.M."/>
            <person name="Cheong K."/>
            <person name="Shin H.S."/>
            <person name="Kim S.B."/>
            <person name="Han K."/>
            <person name="Lee J."/>
            <person name="Park M."/>
            <person name="Lee H.A."/>
            <person name="Lee H.Y."/>
            <person name="Lee Y."/>
            <person name="Oh S."/>
            <person name="Lee J.H."/>
            <person name="Choi E."/>
            <person name="Choi E."/>
            <person name="Lee S.E."/>
            <person name="Jeon J."/>
            <person name="Kim H."/>
            <person name="Choi G."/>
            <person name="Song H."/>
            <person name="Lee J."/>
            <person name="Lee S.C."/>
            <person name="Kwon J.K."/>
            <person name="Lee H.Y."/>
            <person name="Koo N."/>
            <person name="Hong Y."/>
            <person name="Kim R.W."/>
            <person name="Kang W.H."/>
            <person name="Huh J.H."/>
            <person name="Kang B.C."/>
            <person name="Yang T.J."/>
            <person name="Lee Y.H."/>
            <person name="Bennetzen J.L."/>
            <person name="Choi D."/>
        </authorList>
    </citation>
    <scope>NUCLEOTIDE SEQUENCE [LARGE SCALE GENOMIC DNA]</scope>
    <source>
        <strain evidence="3">cv. CM334</strain>
    </source>
</reference>
<dbReference type="Proteomes" id="UP000222542">
    <property type="component" value="Unassembled WGS sequence"/>
</dbReference>
<proteinExistence type="predicted"/>
<evidence type="ECO:0000313" key="2">
    <source>
        <dbReference type="EMBL" id="PHT90307.1"/>
    </source>
</evidence>
<feature type="region of interest" description="Disordered" evidence="1">
    <location>
        <begin position="37"/>
        <end position="66"/>
    </location>
</feature>
<reference evidence="2 3" key="1">
    <citation type="journal article" date="2014" name="Nat. Genet.">
        <title>Genome sequence of the hot pepper provides insights into the evolution of pungency in Capsicum species.</title>
        <authorList>
            <person name="Kim S."/>
            <person name="Park M."/>
            <person name="Yeom S.I."/>
            <person name="Kim Y.M."/>
            <person name="Lee J.M."/>
            <person name="Lee H.A."/>
            <person name="Seo E."/>
            <person name="Choi J."/>
            <person name="Cheong K."/>
            <person name="Kim K.T."/>
            <person name="Jung K."/>
            <person name="Lee G.W."/>
            <person name="Oh S.K."/>
            <person name="Bae C."/>
            <person name="Kim S.B."/>
            <person name="Lee H.Y."/>
            <person name="Kim S.Y."/>
            <person name="Kim M.S."/>
            <person name="Kang B.C."/>
            <person name="Jo Y.D."/>
            <person name="Yang H.B."/>
            <person name="Jeong H.J."/>
            <person name="Kang W.H."/>
            <person name="Kwon J.K."/>
            <person name="Shin C."/>
            <person name="Lim J.Y."/>
            <person name="Park J.H."/>
            <person name="Huh J.H."/>
            <person name="Kim J.S."/>
            <person name="Kim B.D."/>
            <person name="Cohen O."/>
            <person name="Paran I."/>
            <person name="Suh M.C."/>
            <person name="Lee S.B."/>
            <person name="Kim Y.K."/>
            <person name="Shin Y."/>
            <person name="Noh S.J."/>
            <person name="Park J."/>
            <person name="Seo Y.S."/>
            <person name="Kwon S.Y."/>
            <person name="Kim H.A."/>
            <person name="Park J.M."/>
            <person name="Kim H.J."/>
            <person name="Choi S.B."/>
            <person name="Bosland P.W."/>
            <person name="Reeves G."/>
            <person name="Jo S.H."/>
            <person name="Lee B.W."/>
            <person name="Cho H.T."/>
            <person name="Choi H.S."/>
            <person name="Lee M.S."/>
            <person name="Yu Y."/>
            <person name="Do Choi Y."/>
            <person name="Park B.S."/>
            <person name="van Deynze A."/>
            <person name="Ashrafi H."/>
            <person name="Hill T."/>
            <person name="Kim W.T."/>
            <person name="Pai H.S."/>
            <person name="Ahn H.K."/>
            <person name="Yeam I."/>
            <person name="Giovannoni J.J."/>
            <person name="Rose J.K."/>
            <person name="Sorensen I."/>
            <person name="Lee S.J."/>
            <person name="Kim R.W."/>
            <person name="Choi I.Y."/>
            <person name="Choi B.S."/>
            <person name="Lim J.S."/>
            <person name="Lee Y.H."/>
            <person name="Choi D."/>
        </authorList>
    </citation>
    <scope>NUCLEOTIDE SEQUENCE [LARGE SCALE GENOMIC DNA]</scope>
    <source>
        <strain evidence="3">cv. CM334</strain>
    </source>
</reference>
<gene>
    <name evidence="2" type="ORF">T459_05420</name>
</gene>
<sequence>MSEIVKVIEGKTKIKTSSTVHSSTDEIALNKAVAALSQPSQPESYSTAGPSEATPSSNSNNITDEI</sequence>
<evidence type="ECO:0000313" key="3">
    <source>
        <dbReference type="Proteomes" id="UP000222542"/>
    </source>
</evidence>
<name>A0A2G3A7V3_CAPAN</name>
<accession>A0A2G3A7V3</accession>
<organism evidence="2 3">
    <name type="scientific">Capsicum annuum</name>
    <name type="common">Capsicum pepper</name>
    <dbReference type="NCBI Taxonomy" id="4072"/>
    <lineage>
        <taxon>Eukaryota</taxon>
        <taxon>Viridiplantae</taxon>
        <taxon>Streptophyta</taxon>
        <taxon>Embryophyta</taxon>
        <taxon>Tracheophyta</taxon>
        <taxon>Spermatophyta</taxon>
        <taxon>Magnoliopsida</taxon>
        <taxon>eudicotyledons</taxon>
        <taxon>Gunneridae</taxon>
        <taxon>Pentapetalae</taxon>
        <taxon>asterids</taxon>
        <taxon>lamiids</taxon>
        <taxon>Solanales</taxon>
        <taxon>Solanaceae</taxon>
        <taxon>Solanoideae</taxon>
        <taxon>Capsiceae</taxon>
        <taxon>Capsicum</taxon>
    </lineage>
</organism>